<sequence length="1359" mass="147458">CQSSECEAELELTPSKEDIAGRRVWYAVTPDLDVYPHILSETQLVGFVAVSNNGTPISESVCEALEAVRPGCLSVPDAEKPSRRMKGKTSVRSSPAAAAATSVVEELYPGLLVGSGALPDVGRLSWFTLSAEDATQLRQAVRHKDFDGYLVVDKVGIATQGTECLLVKAVDPAAPGPELETDARVLDIKTRPDGSRHRHFTEAAREVTTTEWPEWPIMGPRTASWCLEFLARQDQHPRARHTKWVHECRLEAADEGVGDHDLAMRMAELGLSFDQLNLGELASFELLMRKAQMAEWRHRDRLAAAQGDDLMEESYLYLGTGETRGLAMVSPALVDHVNQEMHRGAQILKERRKAKEERLLSRGGGGGGGGAGPGGSKAELHKKIQQPAAELKKFQDKGAGGPAGLPRAVRSRARRRLRVANWIADAAESLNALCGRGAHAELCGHRPGYDTEPEHPAQYRREILSLPGPGARCDPSDVLRGLEHDQRAHWERHLLRRTPAPDRDIKLHIDRILMAGRRCHAQFILGLRTSSLIRVGAKRSATVGVFCVWKSGRQRLRLIFDTRRADVDNAFYRVKLSDKMDEHFSLPSVHLGALRQLADEAGIIMDLPESRFGPPSCRLLETTALRSRIDTGPLIKTTSTQPGVYVDNVCIVGGDGDRCVADCSAVVGKLEEVGLKCKGVMGPEDLQTFTGITFERRSGRIGVSAARMWRVRLALLSVADRRSATGGEIFSLLGHFTWAALLRRPLLGIFQQTYVFARVAGRRRLRLWSRVELELRQAAALLVFAFSDSKKPNSTFARASDASRGQAGSGGGYGVVRQTWANELVEHTAASAESWRYSVLDAIRARECALGVDPVEGAKVGRRQARASSTSFEGVGRAAIGDFSDWGVLFHCEFQRDEDIAVLEGPQPADLSGPGAAGLGDALHDDPFPLGGLAGLFGGPGGGGADSDRSSTSSSEVLGDGQSEAEGLAVLQSLKVGSAWRVYFQKEYLYLDFLVWEGHNHHEGDKAFAALKHYNPGLGLSSAAALERTTSGLRGFRKLARGSTQAPMARGLLFAAVGIALRRGWRSFAVALALTWDAMIRLPSELVAMTRATLVAPAPRSGRAVRSLLLCPEELNKVSKTLGCDEGVVLSDEMSSALGFDLARLFRARADRQPLWGFDATAFNSKFRTVFDQLGHQDCHPHQVRRGGASFRAAVLGEKPADIQAMLRHQSDNSVTKRHAQHARYSAEVGKLSHDVTQFGQEVDAKLADLLRGQAPLPPPPRARAPPSALGGAGAAATPVVRPRPWPTLPCGGAGAPRCGRPSLAPRGTKCTWTFSGTGKVARWLEQKSGYAVLRIDVAAHPAFDLSRRVCGAIVTGWL</sequence>
<evidence type="ECO:0000313" key="2">
    <source>
        <dbReference type="EMBL" id="CAK0836232.1"/>
    </source>
</evidence>
<proteinExistence type="predicted"/>
<feature type="compositionally biased region" description="Low complexity" evidence="1">
    <location>
        <begin position="1265"/>
        <end position="1281"/>
    </location>
</feature>
<comment type="caution">
    <text evidence="2">The sequence shown here is derived from an EMBL/GenBank/DDBJ whole genome shotgun (WGS) entry which is preliminary data.</text>
</comment>
<evidence type="ECO:0008006" key="4">
    <source>
        <dbReference type="Google" id="ProtNLM"/>
    </source>
</evidence>
<keyword evidence="3" id="KW-1185">Reference proteome</keyword>
<feature type="non-terminal residue" evidence="2">
    <location>
        <position position="1359"/>
    </location>
</feature>
<gene>
    <name evidence="2" type="ORF">PCOR1329_LOCUS32794</name>
</gene>
<reference evidence="2" key="1">
    <citation type="submission" date="2023-10" db="EMBL/GenBank/DDBJ databases">
        <authorList>
            <person name="Chen Y."/>
            <person name="Shah S."/>
            <person name="Dougan E. K."/>
            <person name="Thang M."/>
            <person name="Chan C."/>
        </authorList>
    </citation>
    <scope>NUCLEOTIDE SEQUENCE [LARGE SCALE GENOMIC DNA]</scope>
</reference>
<protein>
    <recommendedName>
        <fullName evidence="4">Tyr recombinase domain-containing protein</fullName>
    </recommendedName>
</protein>
<evidence type="ECO:0000313" key="3">
    <source>
        <dbReference type="Proteomes" id="UP001189429"/>
    </source>
</evidence>
<feature type="non-terminal residue" evidence="2">
    <location>
        <position position="1"/>
    </location>
</feature>
<name>A0ABN9SUQ3_9DINO</name>
<evidence type="ECO:0000256" key="1">
    <source>
        <dbReference type="SAM" id="MobiDB-lite"/>
    </source>
</evidence>
<feature type="region of interest" description="Disordered" evidence="1">
    <location>
        <begin position="353"/>
        <end position="379"/>
    </location>
</feature>
<accession>A0ABN9SUQ3</accession>
<feature type="compositionally biased region" description="Gly residues" evidence="1">
    <location>
        <begin position="362"/>
        <end position="375"/>
    </location>
</feature>
<dbReference type="Proteomes" id="UP001189429">
    <property type="component" value="Unassembled WGS sequence"/>
</dbReference>
<organism evidence="2 3">
    <name type="scientific">Prorocentrum cordatum</name>
    <dbReference type="NCBI Taxonomy" id="2364126"/>
    <lineage>
        <taxon>Eukaryota</taxon>
        <taxon>Sar</taxon>
        <taxon>Alveolata</taxon>
        <taxon>Dinophyceae</taxon>
        <taxon>Prorocentrales</taxon>
        <taxon>Prorocentraceae</taxon>
        <taxon>Prorocentrum</taxon>
    </lineage>
</organism>
<dbReference type="EMBL" id="CAUYUJ010013447">
    <property type="protein sequence ID" value="CAK0836232.1"/>
    <property type="molecule type" value="Genomic_DNA"/>
</dbReference>
<feature type="region of interest" description="Disordered" evidence="1">
    <location>
        <begin position="1255"/>
        <end position="1281"/>
    </location>
</feature>